<reference evidence="1 2" key="1">
    <citation type="submission" date="2019-02" db="EMBL/GenBank/DDBJ databases">
        <title>Opniocepnalus argus genome.</title>
        <authorList>
            <person name="Zhou C."/>
            <person name="Xiao S."/>
        </authorList>
    </citation>
    <scope>NUCLEOTIDE SEQUENCE [LARGE SCALE GENOMIC DNA]</scope>
    <source>
        <strain evidence="1">OARG1902GOOAL</strain>
        <tissue evidence="1">Muscle</tissue>
    </source>
</reference>
<sequence>MGRKQRGMQPHTLILSTPSSFLLHTCVKKWGVKERQIEQERRGSIDFCFIVSENLFSCRNLALNY</sequence>
<dbReference type="EMBL" id="CM015717">
    <property type="protein sequence ID" value="KAF3691082.1"/>
    <property type="molecule type" value="Genomic_DNA"/>
</dbReference>
<dbReference type="AlphaFoldDB" id="A0A6G1PLE8"/>
<proteinExistence type="predicted"/>
<evidence type="ECO:0000313" key="2">
    <source>
        <dbReference type="Proteomes" id="UP000503349"/>
    </source>
</evidence>
<protein>
    <submittedName>
        <fullName evidence="1">Uncharacterized protein</fullName>
    </submittedName>
</protein>
<organism evidence="1 2">
    <name type="scientific">Channa argus</name>
    <name type="common">Northern snakehead</name>
    <name type="synonym">Ophicephalus argus</name>
    <dbReference type="NCBI Taxonomy" id="215402"/>
    <lineage>
        <taxon>Eukaryota</taxon>
        <taxon>Metazoa</taxon>
        <taxon>Chordata</taxon>
        <taxon>Craniata</taxon>
        <taxon>Vertebrata</taxon>
        <taxon>Euteleostomi</taxon>
        <taxon>Actinopterygii</taxon>
        <taxon>Neopterygii</taxon>
        <taxon>Teleostei</taxon>
        <taxon>Neoteleostei</taxon>
        <taxon>Acanthomorphata</taxon>
        <taxon>Anabantaria</taxon>
        <taxon>Anabantiformes</taxon>
        <taxon>Channoidei</taxon>
        <taxon>Channidae</taxon>
        <taxon>Channa</taxon>
    </lineage>
</organism>
<evidence type="ECO:0000313" key="1">
    <source>
        <dbReference type="EMBL" id="KAF3691082.1"/>
    </source>
</evidence>
<name>A0A6G1PLE8_CHAAH</name>
<keyword evidence="2" id="KW-1185">Reference proteome</keyword>
<accession>A0A6G1PLE8</accession>
<dbReference type="Proteomes" id="UP000503349">
    <property type="component" value="Chromosome 6"/>
</dbReference>
<gene>
    <name evidence="1" type="ORF">EXN66_Car006756</name>
</gene>
<reference evidence="2" key="2">
    <citation type="submission" date="2019-02" db="EMBL/GenBank/DDBJ databases">
        <title>Opniocepnalus argus Var Kimnra genome.</title>
        <authorList>
            <person name="Zhou C."/>
            <person name="Xiao S."/>
        </authorList>
    </citation>
    <scope>NUCLEOTIDE SEQUENCE [LARGE SCALE GENOMIC DNA]</scope>
</reference>